<reference evidence="2 3" key="2">
    <citation type="journal article" date="2019" name="G3 (Bethesda)">
        <title>Hybrid Assembly of the Genome of the Entomopathogenic Nematode Steinernema carpocapsae Identifies the X-Chromosome.</title>
        <authorList>
            <person name="Serra L."/>
            <person name="Macchietto M."/>
            <person name="Macias-Munoz A."/>
            <person name="McGill C.J."/>
            <person name="Rodriguez I.M."/>
            <person name="Rodriguez B."/>
            <person name="Murad R."/>
            <person name="Mortazavi A."/>
        </authorList>
    </citation>
    <scope>NUCLEOTIDE SEQUENCE [LARGE SCALE GENOMIC DNA]</scope>
    <source>
        <strain evidence="2 3">ALL</strain>
    </source>
</reference>
<feature type="chain" id="PRO_5020319023" description="Spondin domain-containing protein" evidence="1">
    <location>
        <begin position="20"/>
        <end position="75"/>
    </location>
</feature>
<sequence>MNSILYAILLLAFVLSVSAELFPSEEFTLEQPWSREYLRAYRVRRDWSDPVAQATGWSIYPDLHRGPSRVKRLIA</sequence>
<evidence type="ECO:0000313" key="2">
    <source>
        <dbReference type="EMBL" id="TKR63334.1"/>
    </source>
</evidence>
<evidence type="ECO:0008006" key="4">
    <source>
        <dbReference type="Google" id="ProtNLM"/>
    </source>
</evidence>
<organism evidence="2 3">
    <name type="scientific">Steinernema carpocapsae</name>
    <name type="common">Entomopathogenic nematode</name>
    <dbReference type="NCBI Taxonomy" id="34508"/>
    <lineage>
        <taxon>Eukaryota</taxon>
        <taxon>Metazoa</taxon>
        <taxon>Ecdysozoa</taxon>
        <taxon>Nematoda</taxon>
        <taxon>Chromadorea</taxon>
        <taxon>Rhabditida</taxon>
        <taxon>Tylenchina</taxon>
        <taxon>Panagrolaimomorpha</taxon>
        <taxon>Strongyloidoidea</taxon>
        <taxon>Steinernematidae</taxon>
        <taxon>Steinernema</taxon>
    </lineage>
</organism>
<evidence type="ECO:0000256" key="1">
    <source>
        <dbReference type="SAM" id="SignalP"/>
    </source>
</evidence>
<comment type="caution">
    <text evidence="2">The sequence shown here is derived from an EMBL/GenBank/DDBJ whole genome shotgun (WGS) entry which is preliminary data.</text>
</comment>
<reference evidence="2 3" key="1">
    <citation type="journal article" date="2015" name="Genome Biol.">
        <title>Comparative genomics of Steinernema reveals deeply conserved gene regulatory networks.</title>
        <authorList>
            <person name="Dillman A.R."/>
            <person name="Macchietto M."/>
            <person name="Porter C.F."/>
            <person name="Rogers A."/>
            <person name="Williams B."/>
            <person name="Antoshechkin I."/>
            <person name="Lee M.M."/>
            <person name="Goodwin Z."/>
            <person name="Lu X."/>
            <person name="Lewis E.E."/>
            <person name="Goodrich-Blair H."/>
            <person name="Stock S.P."/>
            <person name="Adams B.J."/>
            <person name="Sternberg P.W."/>
            <person name="Mortazavi A."/>
        </authorList>
    </citation>
    <scope>NUCLEOTIDE SEQUENCE [LARGE SCALE GENOMIC DNA]</scope>
    <source>
        <strain evidence="2 3">ALL</strain>
    </source>
</reference>
<dbReference type="AlphaFoldDB" id="A0A4U5M3J1"/>
<dbReference type="EMBL" id="AZBU02000010">
    <property type="protein sequence ID" value="TKR63334.1"/>
    <property type="molecule type" value="Genomic_DNA"/>
</dbReference>
<keyword evidence="1" id="KW-0732">Signal</keyword>
<dbReference type="Proteomes" id="UP000298663">
    <property type="component" value="Unassembled WGS sequence"/>
</dbReference>
<name>A0A4U5M3J1_STECR</name>
<gene>
    <name evidence="2" type="ORF">L596_027174</name>
</gene>
<protein>
    <recommendedName>
        <fullName evidence="4">Spondin domain-containing protein</fullName>
    </recommendedName>
</protein>
<evidence type="ECO:0000313" key="3">
    <source>
        <dbReference type="Proteomes" id="UP000298663"/>
    </source>
</evidence>
<keyword evidence="3" id="KW-1185">Reference proteome</keyword>
<accession>A0A4U5M3J1</accession>
<dbReference type="OrthoDB" id="10462687at2759"/>
<feature type="signal peptide" evidence="1">
    <location>
        <begin position="1"/>
        <end position="19"/>
    </location>
</feature>
<proteinExistence type="predicted"/>